<evidence type="ECO:0000256" key="1">
    <source>
        <dbReference type="SAM" id="MobiDB-lite"/>
    </source>
</evidence>
<name>W4L2S2_ENTF1</name>
<feature type="compositionally biased region" description="Acidic residues" evidence="1">
    <location>
        <begin position="82"/>
        <end position="95"/>
    </location>
</feature>
<reference evidence="2 3" key="1">
    <citation type="journal article" date="2014" name="Nature">
        <title>An environmental bacterial taxon with a large and distinct metabolic repertoire.</title>
        <authorList>
            <person name="Wilson M.C."/>
            <person name="Mori T."/>
            <person name="Ruckert C."/>
            <person name="Uria A.R."/>
            <person name="Helf M.J."/>
            <person name="Takada K."/>
            <person name="Gernert C."/>
            <person name="Steffens U.A."/>
            <person name="Heycke N."/>
            <person name="Schmitt S."/>
            <person name="Rinke C."/>
            <person name="Helfrich E.J."/>
            <person name="Brachmann A.O."/>
            <person name="Gurgui C."/>
            <person name="Wakimoto T."/>
            <person name="Kracht M."/>
            <person name="Crusemann M."/>
            <person name="Hentschel U."/>
            <person name="Abe I."/>
            <person name="Matsunaga S."/>
            <person name="Kalinowski J."/>
            <person name="Takeyama H."/>
            <person name="Piel J."/>
        </authorList>
    </citation>
    <scope>NUCLEOTIDE SEQUENCE [LARGE SCALE GENOMIC DNA]</scope>
    <source>
        <strain evidence="3">TSY1</strain>
    </source>
</reference>
<feature type="region of interest" description="Disordered" evidence="1">
    <location>
        <begin position="72"/>
        <end position="115"/>
    </location>
</feature>
<comment type="caution">
    <text evidence="2">The sequence shown here is derived from an EMBL/GenBank/DDBJ whole genome shotgun (WGS) entry which is preliminary data.</text>
</comment>
<proteinExistence type="predicted"/>
<evidence type="ECO:0000313" key="2">
    <source>
        <dbReference type="EMBL" id="ETW92307.1"/>
    </source>
</evidence>
<keyword evidence="3" id="KW-1185">Reference proteome</keyword>
<dbReference type="EMBL" id="AZHW01001541">
    <property type="protein sequence ID" value="ETW92307.1"/>
    <property type="molecule type" value="Genomic_DNA"/>
</dbReference>
<sequence>MSERKQRSTRYLSRETVQLMLQMKSLLRQYGVTISLTAPDVHNLLIQAAAAIDDDEIDYLRLRLIAATQPESEASSNLVTSDEADPFIDDREEIPDTNSVFTNPSIEPNNSKPLV</sequence>
<accession>W4L2S2</accession>
<evidence type="ECO:0000313" key="3">
    <source>
        <dbReference type="Proteomes" id="UP000019141"/>
    </source>
</evidence>
<organism evidence="2 3">
    <name type="scientific">Entotheonella factor</name>
    <dbReference type="NCBI Taxonomy" id="1429438"/>
    <lineage>
        <taxon>Bacteria</taxon>
        <taxon>Pseudomonadati</taxon>
        <taxon>Nitrospinota/Tectimicrobiota group</taxon>
        <taxon>Candidatus Tectimicrobiota</taxon>
        <taxon>Candidatus Entotheonellia</taxon>
        <taxon>Candidatus Entotheonellales</taxon>
        <taxon>Candidatus Entotheonellaceae</taxon>
        <taxon>Candidatus Entotheonella</taxon>
    </lineage>
</organism>
<gene>
    <name evidence="2" type="ORF">ETSY1_44215</name>
</gene>
<dbReference type="Proteomes" id="UP000019141">
    <property type="component" value="Unassembled WGS sequence"/>
</dbReference>
<feature type="compositionally biased region" description="Polar residues" evidence="1">
    <location>
        <begin position="96"/>
        <end position="115"/>
    </location>
</feature>
<dbReference type="HOGENOM" id="CLU_2104521_0_0_7"/>
<protein>
    <submittedName>
        <fullName evidence="2">Uncharacterized protein</fullName>
    </submittedName>
</protein>
<dbReference type="AlphaFoldDB" id="W4L2S2"/>